<proteinExistence type="predicted"/>
<dbReference type="Proteomes" id="UP000054928">
    <property type="component" value="Unassembled WGS sequence"/>
</dbReference>
<accession>A0A0P1AIN8</accession>
<name>A0A0P1AIN8_PLAHL</name>
<dbReference type="EMBL" id="CCYD01000524">
    <property type="protein sequence ID" value="CEG41077.1"/>
    <property type="molecule type" value="Genomic_DNA"/>
</dbReference>
<evidence type="ECO:0000313" key="1">
    <source>
        <dbReference type="EMBL" id="CEG41077.1"/>
    </source>
</evidence>
<dbReference type="RefSeq" id="XP_024577446.1">
    <property type="nucleotide sequence ID" value="XM_024726807.1"/>
</dbReference>
<dbReference type="AlphaFoldDB" id="A0A0P1AIN8"/>
<organism evidence="1 2">
    <name type="scientific">Plasmopara halstedii</name>
    <name type="common">Downy mildew of sunflower</name>
    <dbReference type="NCBI Taxonomy" id="4781"/>
    <lineage>
        <taxon>Eukaryota</taxon>
        <taxon>Sar</taxon>
        <taxon>Stramenopiles</taxon>
        <taxon>Oomycota</taxon>
        <taxon>Peronosporomycetes</taxon>
        <taxon>Peronosporales</taxon>
        <taxon>Peronosporaceae</taxon>
        <taxon>Plasmopara</taxon>
    </lineage>
</organism>
<evidence type="ECO:0000313" key="2">
    <source>
        <dbReference type="Proteomes" id="UP000054928"/>
    </source>
</evidence>
<reference evidence="2" key="1">
    <citation type="submission" date="2014-09" db="EMBL/GenBank/DDBJ databases">
        <authorList>
            <person name="Sharma Rahul"/>
            <person name="Thines Marco"/>
        </authorList>
    </citation>
    <scope>NUCLEOTIDE SEQUENCE [LARGE SCALE GENOMIC DNA]</scope>
</reference>
<dbReference type="OrthoDB" id="107303at2759"/>
<protein>
    <submittedName>
        <fullName evidence="1">Uncharacterized protein</fullName>
    </submittedName>
</protein>
<dbReference type="GeneID" id="36406301"/>
<keyword evidence="2" id="KW-1185">Reference proteome</keyword>
<sequence>MLTSGGGICGNGGNTAVNGNLVLLSVYKLNTQATTAAVRATSVAPLSCVPFDSYDWTRYVLSAKSSSRNSDLITIILDPETNYAASLKALIQLQFGNEKLTESLYPLLLYKALREGRNESVWNGYKKFLNDERQGRVAVRPRARTTWPILSDAKMQMQRFVLWAMLDTHRIKAMEQFYQSEVVGKYNRQGIHEADSLNFLLRMECTSKVIGQQEEGLRLRLETLLKMLEQHRFHTSYSSSHALFRLIVHRSEVFEATPSDEENAKEAYVDKNHRATATGEMIIEYIERFPCAMALDPRRISIAISAAAAAGQHDAAELLLQYGLKHRVPISAGSFAHAVEGAPDDKKRSNIADLYVHAKECDLIYTTEGSDGSIVNHLLFYAIMDGNFKHTIELLHEMQLNRTIANNRTVRELFRSIARYRAHIRKGDDRKGASKLLIECPTILGLLKSFPNVIPCTVHSLSQGILQSLYAGDLAVALEIMRVACFYDVKLRAEIYSQLLYPLLASGQRGGDESSDECVFDCLQVEQCFDQQYPNEHTHLKSLVVNICQANDDFTTMLVCLDRWQVQGHPPMSRRMVKRVFEVISKQIQKLQKRSKVSVSGTVFVVNSMELSYLAFLVRYRSIVTWDSWTIERAIIRARTSGLYADVMALMAEASSRGWKLSSTAYIVSLCVLEEVCDPLAVVACVETIKANDAWEKVKRKDPGVQNILSRAIANGILFVISTVAARIATLLLCSAHLPYLHFKHLHQSAIRFDKRRLGVMAELEYTQMLQGMQSEEAKRARQREHVKNSYYRKQNLVKALRIEASELELKYARTFQLKQQQLEWRDVAGALGCEEERNHSDDLVEQYMQLSIKKQQLVRENKELERMTSKFSKFQLKMQQLVDSEPKVKLESPSVEENDMVLEPFTVSECHQLASHAFGEIAKFMKHNTYLTSGLELFGWREQRREEPDHVKFTLKKYFIGHTPLNLSLRAWRVVSSPRGLAGLYSSAMRLSLKVLQVVDDYNVIMYRVITNPTTLGTVKSLFLVSRFQMDTGYIILFRSIDRNRLRKFCSDGTIADWDTEPDKWLDMFTWTLFEEDLDNINALTFSYGGIVYSTKALTTRVWMLEILSLALRWENKVVGPPLMLSS</sequence>